<protein>
    <submittedName>
        <fullName evidence="1">Uncharacterized protein</fullName>
    </submittedName>
</protein>
<sequence>MDMLILEFYRYLAARVCGRDPDISFSARVSALVELTLGILAELTIAAIAAIRTGAQHNI</sequence>
<proteinExistence type="predicted"/>
<organism evidence="1 2">
    <name type="scientific">Mycobacteroides chelonae</name>
    <name type="common">Mycobacterium chelonae</name>
    <dbReference type="NCBI Taxonomy" id="1774"/>
    <lineage>
        <taxon>Bacteria</taxon>
        <taxon>Bacillati</taxon>
        <taxon>Actinomycetota</taxon>
        <taxon>Actinomycetes</taxon>
        <taxon>Mycobacteriales</taxon>
        <taxon>Mycobacteriaceae</taxon>
        <taxon>Mycobacteroides</taxon>
    </lineage>
</organism>
<evidence type="ECO:0000313" key="1">
    <source>
        <dbReference type="EMBL" id="OHU56437.1"/>
    </source>
</evidence>
<evidence type="ECO:0000313" key="2">
    <source>
        <dbReference type="Proteomes" id="UP000180043"/>
    </source>
</evidence>
<reference evidence="1 2" key="1">
    <citation type="submission" date="2016-10" db="EMBL/GenBank/DDBJ databases">
        <title>Evaluation of Human, Veterinary and Environmental Mycobacterium chelonae Isolates by Core Genome Phylogenomic Analysis, Targeted Gene Comparison, and Anti-microbial Susceptibility Patterns: A Tale of Mistaken Identities.</title>
        <authorList>
            <person name="Fogelson S.B."/>
            <person name="Camus A.C."/>
            <person name="Lorenz W."/>
            <person name="Vasireddy R."/>
            <person name="Vasireddy S."/>
            <person name="Smith T."/>
            <person name="Brown-Elliott B.A."/>
            <person name="Wallace R.J.Jr."/>
            <person name="Hasan N.A."/>
            <person name="Reischl U."/>
            <person name="Sanchez S."/>
        </authorList>
    </citation>
    <scope>NUCLEOTIDE SEQUENCE [LARGE SCALE GENOMIC DNA]</scope>
    <source>
        <strain evidence="1 2">15515</strain>
    </source>
</reference>
<dbReference type="Proteomes" id="UP000180043">
    <property type="component" value="Unassembled WGS sequence"/>
</dbReference>
<comment type="caution">
    <text evidence="1">The sequence shown here is derived from an EMBL/GenBank/DDBJ whole genome shotgun (WGS) entry which is preliminary data.</text>
</comment>
<accession>A0A1S1LML6</accession>
<dbReference type="AlphaFoldDB" id="A0A1S1LML6"/>
<gene>
    <name evidence="1" type="ORF">BKG82_14300</name>
</gene>
<name>A0A1S1LML6_MYCCH</name>
<dbReference type="EMBL" id="MLIQ01000016">
    <property type="protein sequence ID" value="OHU56437.1"/>
    <property type="molecule type" value="Genomic_DNA"/>
</dbReference>